<sequence length="133" mass="14586">MVRAEVTTGEQPRLHRLLTSKVDHRPMVNQLQRLRLKADGRIVELRDGQEFPLSPAAPEPATPAVRDLRRRARLTQTEFADRLGVPVDTIRNWEQGKRLPRGPARALLSVIAHAPDTVFAALAGAGAADSTAS</sequence>
<dbReference type="GO" id="GO:0003677">
    <property type="term" value="F:DNA binding"/>
    <property type="evidence" value="ECO:0007669"/>
    <property type="project" value="UniProtKB-KW"/>
</dbReference>
<dbReference type="PANTHER" id="PTHR36511:SF4">
    <property type="entry name" value="ANTITOXIN MQSA"/>
    <property type="match status" value="1"/>
</dbReference>
<name>Q2IXH5_RHOP2</name>
<feature type="domain" description="HTH cro/C1-type" evidence="4">
    <location>
        <begin position="65"/>
        <end position="100"/>
    </location>
</feature>
<dbReference type="Pfam" id="PF13560">
    <property type="entry name" value="HTH_31"/>
    <property type="match status" value="1"/>
</dbReference>
<dbReference type="STRING" id="316058.RPB_2380"/>
<evidence type="ECO:0000256" key="2">
    <source>
        <dbReference type="ARBA" id="ARBA00023125"/>
    </source>
</evidence>
<dbReference type="HOGENOM" id="CLU_144725_1_0_5"/>
<organism evidence="5 6">
    <name type="scientific">Rhodopseudomonas palustris (strain HaA2)</name>
    <dbReference type="NCBI Taxonomy" id="316058"/>
    <lineage>
        <taxon>Bacteria</taxon>
        <taxon>Pseudomonadati</taxon>
        <taxon>Pseudomonadota</taxon>
        <taxon>Alphaproteobacteria</taxon>
        <taxon>Hyphomicrobiales</taxon>
        <taxon>Nitrobacteraceae</taxon>
        <taxon>Rhodopseudomonas</taxon>
    </lineage>
</organism>
<evidence type="ECO:0000259" key="4">
    <source>
        <dbReference type="PROSITE" id="PS50943"/>
    </source>
</evidence>
<dbReference type="SUPFAM" id="SSF47413">
    <property type="entry name" value="lambda repressor-like DNA-binding domains"/>
    <property type="match status" value="1"/>
</dbReference>
<dbReference type="PANTHER" id="PTHR36511">
    <property type="entry name" value="MERR FAMILY BACTERIAL REGULATORY PROTEIN"/>
    <property type="match status" value="1"/>
</dbReference>
<dbReference type="SMART" id="SM00530">
    <property type="entry name" value="HTH_XRE"/>
    <property type="match status" value="1"/>
</dbReference>
<dbReference type="InterPro" id="IPR052359">
    <property type="entry name" value="HTH-type_reg/antitoxin"/>
</dbReference>
<protein>
    <submittedName>
        <fullName evidence="5">Transcriptional regulator, XRE family</fullName>
    </submittedName>
</protein>
<keyword evidence="2" id="KW-0238">DNA-binding</keyword>
<keyword evidence="6" id="KW-1185">Reference proteome</keyword>
<keyword evidence="1" id="KW-0805">Transcription regulation</keyword>
<gene>
    <name evidence="5" type="ordered locus">RPB_2380</name>
</gene>
<dbReference type="InterPro" id="IPR001387">
    <property type="entry name" value="Cro/C1-type_HTH"/>
</dbReference>
<dbReference type="InterPro" id="IPR010982">
    <property type="entry name" value="Lambda_DNA-bd_dom_sf"/>
</dbReference>
<dbReference type="PROSITE" id="PS50943">
    <property type="entry name" value="HTH_CROC1"/>
    <property type="match status" value="1"/>
</dbReference>
<dbReference type="EMBL" id="CP000250">
    <property type="protein sequence ID" value="ABD07085.1"/>
    <property type="molecule type" value="Genomic_DNA"/>
</dbReference>
<evidence type="ECO:0000256" key="3">
    <source>
        <dbReference type="ARBA" id="ARBA00023163"/>
    </source>
</evidence>
<evidence type="ECO:0000313" key="6">
    <source>
        <dbReference type="Proteomes" id="UP000008809"/>
    </source>
</evidence>
<evidence type="ECO:0000313" key="5">
    <source>
        <dbReference type="EMBL" id="ABD07085.1"/>
    </source>
</evidence>
<dbReference type="AlphaFoldDB" id="Q2IXH5"/>
<dbReference type="Gene3D" id="1.10.260.40">
    <property type="entry name" value="lambda repressor-like DNA-binding domains"/>
    <property type="match status" value="1"/>
</dbReference>
<proteinExistence type="predicted"/>
<dbReference type="KEGG" id="rpb:RPB_2380"/>
<dbReference type="CDD" id="cd00093">
    <property type="entry name" value="HTH_XRE"/>
    <property type="match status" value="1"/>
</dbReference>
<keyword evidence="3" id="KW-0804">Transcription</keyword>
<evidence type="ECO:0000256" key="1">
    <source>
        <dbReference type="ARBA" id="ARBA00023015"/>
    </source>
</evidence>
<reference evidence="5 6" key="1">
    <citation type="submission" date="2006-01" db="EMBL/GenBank/DDBJ databases">
        <title>Complete sequence of Rhodopseudomonas palustris HaA2.</title>
        <authorList>
            <consortium name="US DOE Joint Genome Institute"/>
            <person name="Copeland A."/>
            <person name="Lucas S."/>
            <person name="Lapidus A."/>
            <person name="Barry K."/>
            <person name="Detter J.C."/>
            <person name="Glavina T."/>
            <person name="Hammon N."/>
            <person name="Israni S."/>
            <person name="Pitluck S."/>
            <person name="Chain P."/>
            <person name="Malfatti S."/>
            <person name="Shin M."/>
            <person name="Vergez L."/>
            <person name="Schmutz J."/>
            <person name="Larimer F."/>
            <person name="Land M."/>
            <person name="Hauser L."/>
            <person name="Pelletier D.A."/>
            <person name="Kyrpides N."/>
            <person name="Anderson I."/>
            <person name="Oda Y."/>
            <person name="Harwood C.S."/>
            <person name="Richardson P."/>
        </authorList>
    </citation>
    <scope>NUCLEOTIDE SEQUENCE [LARGE SCALE GENOMIC DNA]</scope>
    <source>
        <strain evidence="5 6">HaA2</strain>
    </source>
</reference>
<accession>Q2IXH5</accession>
<dbReference type="eggNOG" id="COG2944">
    <property type="taxonomic scope" value="Bacteria"/>
</dbReference>
<dbReference type="Proteomes" id="UP000008809">
    <property type="component" value="Chromosome"/>
</dbReference>